<dbReference type="EMBL" id="JAWDJX010000001">
    <property type="protein sequence ID" value="KAK3058931.1"/>
    <property type="molecule type" value="Genomic_DNA"/>
</dbReference>
<dbReference type="InterPro" id="IPR049362">
    <property type="entry name" value="TTI1_rpt"/>
</dbReference>
<protein>
    <submittedName>
        <fullName evidence="4">Uncharacterized protein</fullName>
    </submittedName>
</protein>
<feature type="compositionally biased region" description="Acidic residues" evidence="1">
    <location>
        <begin position="783"/>
        <end position="804"/>
    </location>
</feature>
<dbReference type="Proteomes" id="UP001271007">
    <property type="component" value="Unassembled WGS sequence"/>
</dbReference>
<feature type="region of interest" description="Disordered" evidence="1">
    <location>
        <begin position="919"/>
        <end position="945"/>
    </location>
</feature>
<evidence type="ECO:0000313" key="5">
    <source>
        <dbReference type="Proteomes" id="UP001271007"/>
    </source>
</evidence>
<evidence type="ECO:0000256" key="1">
    <source>
        <dbReference type="SAM" id="MobiDB-lite"/>
    </source>
</evidence>
<dbReference type="InterPro" id="IPR052587">
    <property type="entry name" value="TELO2-interacting_protein_1"/>
</dbReference>
<dbReference type="SUPFAM" id="SSF48371">
    <property type="entry name" value="ARM repeat"/>
    <property type="match status" value="1"/>
</dbReference>
<dbReference type="InterPro" id="IPR016024">
    <property type="entry name" value="ARM-type_fold"/>
</dbReference>
<evidence type="ECO:0000313" key="4">
    <source>
        <dbReference type="EMBL" id="KAK3058931.1"/>
    </source>
</evidence>
<dbReference type="AlphaFoldDB" id="A0AAJ0GJW6"/>
<dbReference type="PANTHER" id="PTHR18460">
    <property type="entry name" value="TEL2 INTERACTING PROTEIN 1 TTI1 FAMILY MEMBER"/>
    <property type="match status" value="1"/>
</dbReference>
<dbReference type="GO" id="GO:0005737">
    <property type="term" value="C:cytoplasm"/>
    <property type="evidence" value="ECO:0007669"/>
    <property type="project" value="TreeGrafter"/>
</dbReference>
<dbReference type="InterPro" id="IPR011989">
    <property type="entry name" value="ARM-like"/>
</dbReference>
<accession>A0AAJ0GJW6</accession>
<name>A0AAJ0GJW6_9PEZI</name>
<dbReference type="InterPro" id="IPR057567">
    <property type="entry name" value="TPR_TTI1_C"/>
</dbReference>
<dbReference type="Pfam" id="PF21547">
    <property type="entry name" value="TTI1"/>
    <property type="match status" value="1"/>
</dbReference>
<sequence length="1049" mass="115718">MEGKNELFQVLKRDCVALAQTAAQFKSVRVDQRHIIESLEKLKHTLLSATSTKENALDAKLAEYVFFPVAQLLRESQTLSIRCLEICLRCIATLVEHGWKRDIPPKLAAQLVILCSNLGEKSPKGLSFPETTDELQSWSFWCLYHVFTVSGANDEVRKSLTDDAALPQLGQTISVLLDGIQDGKSLEPQDAGTMALDALVVHVIEAEIQANFLPGLVSRLTKILTPQTKQRRNHKVLIGCLNIFEVLLKNTLNDEQPREPGSRVTGRLRHESIIDVQWKEAAACQLKPAISNILRLRSHARDDVKESVARLSVTLLRNCRQTLSNCSGLALEALITIGSEQNNSTLTYHIHSLMRGDKIVTSLLQTMLYDWLRKLPTIMQGSDEEAKAAIMARIRTAYSLLADAEADMATIDRTLAIALRDSAVVTLAQSNARQQPTVASSPIQTLDLKALKHGTNGFHSGSQLAKYRGQETSLDSLNSIVKLAASYAHSSALATQLTRDLRHSVGDAQIANFWLLLSSTEAAIQRAHGLDELLELDDDPGFAHSEALEELYSFSLTTLTESSEEPKDTRLLSLALHTLALRARTAGQDFKYELVDALYPVLHTLATPDDQLQRDSISTLNVFTSACGYTSTKDLIVENVDYLTNAVALKLNAFDVSPQAPQVLLMMVRLAGPSLLPYLEDTVDSIFAALEDFHGYPLLVELLFKVLGAMAGEGVKAPQLAIANDDSEQQVIPNGARWQPTSMKGLIALLHREPDEEASGVVSRQPLEPHPKQPWKATQDTAQNDEAEDDEIDDHQEQQVDDTEPPPPAPKTYSLLFKITELTQHFLPSASPSLRTSLLSLIKTTVPAIARHENSFLPLINTLWPEVVARLDDEEPYAVASAIDVVGVLCEHAGDFMRTRIDYVWPRLVELRQSTAKKQSSAHFSKSENASGTKQHGGSLSLDLSRQRDTSGVSSSLAHHGDTSSRLMLDALVLTVTRIIRFVQISPEMFDEALIMLGPGLEQADVRQALHESNADALWLVDLKRGQLQRPERPSVPANCGWQFARIPG</sequence>
<comment type="caution">
    <text evidence="4">The sequence shown here is derived from an EMBL/GenBank/DDBJ whole genome shotgun (WGS) entry which is preliminary data.</text>
</comment>
<dbReference type="Pfam" id="PF24181">
    <property type="entry name" value="TPR_TTI1_C"/>
    <property type="match status" value="1"/>
</dbReference>
<feature type="domain" description="TTI1 C-terminal TPR" evidence="3">
    <location>
        <begin position="771"/>
        <end position="922"/>
    </location>
</feature>
<organism evidence="4 5">
    <name type="scientific">Extremus antarcticus</name>
    <dbReference type="NCBI Taxonomy" id="702011"/>
    <lineage>
        <taxon>Eukaryota</taxon>
        <taxon>Fungi</taxon>
        <taxon>Dikarya</taxon>
        <taxon>Ascomycota</taxon>
        <taxon>Pezizomycotina</taxon>
        <taxon>Dothideomycetes</taxon>
        <taxon>Dothideomycetidae</taxon>
        <taxon>Mycosphaerellales</taxon>
        <taxon>Extremaceae</taxon>
        <taxon>Extremus</taxon>
    </lineage>
</organism>
<gene>
    <name evidence="4" type="ORF">LTR09_000496</name>
</gene>
<dbReference type="InterPro" id="IPR057566">
    <property type="entry name" value="TPR_TTI1_N"/>
</dbReference>
<feature type="domain" description="TTI1 N-terminal TPR" evidence="2">
    <location>
        <begin position="8"/>
        <end position="337"/>
    </location>
</feature>
<feature type="region of interest" description="Disordered" evidence="1">
    <location>
        <begin position="755"/>
        <end position="812"/>
    </location>
</feature>
<dbReference type="Pfam" id="PF24173">
    <property type="entry name" value="TPR_TTI1_N"/>
    <property type="match status" value="1"/>
</dbReference>
<evidence type="ECO:0000259" key="2">
    <source>
        <dbReference type="Pfam" id="PF24173"/>
    </source>
</evidence>
<proteinExistence type="predicted"/>
<reference evidence="4" key="1">
    <citation type="submission" date="2023-04" db="EMBL/GenBank/DDBJ databases">
        <title>Black Yeasts Isolated from many extreme environments.</title>
        <authorList>
            <person name="Coleine C."/>
            <person name="Stajich J.E."/>
            <person name="Selbmann L."/>
        </authorList>
    </citation>
    <scope>NUCLEOTIDE SEQUENCE</scope>
    <source>
        <strain evidence="4">CCFEE 5312</strain>
    </source>
</reference>
<evidence type="ECO:0000259" key="3">
    <source>
        <dbReference type="Pfam" id="PF24181"/>
    </source>
</evidence>
<dbReference type="PANTHER" id="PTHR18460:SF3">
    <property type="entry name" value="TELO2-INTERACTING PROTEIN 1 HOMOLOG"/>
    <property type="match status" value="1"/>
</dbReference>
<dbReference type="Gene3D" id="1.25.10.10">
    <property type="entry name" value="Leucine-rich Repeat Variant"/>
    <property type="match status" value="1"/>
</dbReference>
<keyword evidence="5" id="KW-1185">Reference proteome</keyword>